<organism evidence="2 3">
    <name type="scientific">Reticulomyxa filosa</name>
    <dbReference type="NCBI Taxonomy" id="46433"/>
    <lineage>
        <taxon>Eukaryota</taxon>
        <taxon>Sar</taxon>
        <taxon>Rhizaria</taxon>
        <taxon>Retaria</taxon>
        <taxon>Foraminifera</taxon>
        <taxon>Monothalamids</taxon>
        <taxon>Reticulomyxidae</taxon>
        <taxon>Reticulomyxa</taxon>
    </lineage>
</organism>
<name>X6NMT5_RETFI</name>
<dbReference type="AlphaFoldDB" id="X6NMT5"/>
<reference evidence="2 3" key="1">
    <citation type="journal article" date="2013" name="Curr. Biol.">
        <title>The Genome of the Foraminiferan Reticulomyxa filosa.</title>
        <authorList>
            <person name="Glockner G."/>
            <person name="Hulsmann N."/>
            <person name="Schleicher M."/>
            <person name="Noegel A.A."/>
            <person name="Eichinger L."/>
            <person name="Gallinger C."/>
            <person name="Pawlowski J."/>
            <person name="Sierra R."/>
            <person name="Euteneuer U."/>
            <person name="Pillet L."/>
            <person name="Moustafa A."/>
            <person name="Platzer M."/>
            <person name="Groth M."/>
            <person name="Szafranski K."/>
            <person name="Schliwa M."/>
        </authorList>
    </citation>
    <scope>NUCLEOTIDE SEQUENCE [LARGE SCALE GENOMIC DNA]</scope>
</reference>
<feature type="non-terminal residue" evidence="2">
    <location>
        <position position="1"/>
    </location>
</feature>
<feature type="transmembrane region" description="Helical" evidence="1">
    <location>
        <begin position="429"/>
        <end position="447"/>
    </location>
</feature>
<feature type="transmembrane region" description="Helical" evidence="1">
    <location>
        <begin position="44"/>
        <end position="63"/>
    </location>
</feature>
<feature type="transmembrane region" description="Helical" evidence="1">
    <location>
        <begin position="477"/>
        <end position="503"/>
    </location>
</feature>
<accession>X6NMT5</accession>
<evidence type="ECO:0000313" key="3">
    <source>
        <dbReference type="Proteomes" id="UP000023152"/>
    </source>
</evidence>
<keyword evidence="1" id="KW-1133">Transmembrane helix</keyword>
<feature type="transmembrane region" description="Helical" evidence="1">
    <location>
        <begin position="331"/>
        <end position="355"/>
    </location>
</feature>
<feature type="transmembrane region" description="Helical" evidence="1">
    <location>
        <begin position="558"/>
        <end position="578"/>
    </location>
</feature>
<dbReference type="OrthoDB" id="2347594at2759"/>
<sequence length="765" mass="86518">CESDCNFSENSAVNYGGIAFVVYLLYVISVCLSFLNKKKKKKNIYIYIHIYLYIITDYTVVIIDSTLDGNCWNGDRLCAAQGGLLSASTYKKNGVSGLILERVTMRRGTSGVGGAMLLRHGTENSTLNVSLTNVTFEQNNATRLTSSSDIALFQNAENPFHLQFHPPLMGQSLKAVSWPTQIRFQVSPVDYTCPNCPMYASLQTVDYFNQSYVPFEYCDIDGVCSFIQLQLLCVTAFSSLSCPIIQQTTYGQFAHGLGNITFVVTPGKLGENVAISLTCDNELTGSVCPLSSVLRAPENTFHVAFVGCSREIENKIVVNEANDECVELSNVLSFFLIFIYPTNNFFFFFLSLSLLTIQKNTIPNVIACCCAKLYFKGIGPFHRFDTLPLSILRKFALLYKKNFIQFWKLSFYSNNAGNENNEIKRPKQIWLMLAMLSTVFLLISWTANLVQTYSMSKTSRFYLGYNSYSRKMYASRLWLIMILVGCCGDLFVTLVLMNSRIFGLEVFSLGMTWPEIRKLTQFKALSIVLLENTPQIVLQLIGLNYSKANTRTDINRSVYLSFTLSLLSIAGTVISLWIRKQNLFMKYSFQLDIQLNLNGIANFKKRVLLQQHIQDHLQRFETIAETIAHSLEHLHKQHISIGSATFDSLTNSITIYGNILIPYGSISQWLDSVTTVPNSHPTKDTINPPAIRNYSEKFGMLFNSKKLLFSAEFKIFEIDYSVHSKPICLPPLAPEHALSESHERESSQTSNFELFYDELKSLYGR</sequence>
<gene>
    <name evidence="2" type="ORF">RFI_10423</name>
</gene>
<keyword evidence="3" id="KW-1185">Reference proteome</keyword>
<comment type="caution">
    <text evidence="2">The sequence shown here is derived from an EMBL/GenBank/DDBJ whole genome shotgun (WGS) entry which is preliminary data.</text>
</comment>
<keyword evidence="1" id="KW-0472">Membrane</keyword>
<feature type="transmembrane region" description="Helical" evidence="1">
    <location>
        <begin position="12"/>
        <end position="35"/>
    </location>
</feature>
<keyword evidence="1" id="KW-0812">Transmembrane</keyword>
<proteinExistence type="predicted"/>
<protein>
    <submittedName>
        <fullName evidence="2">Uncharacterized protein</fullName>
    </submittedName>
</protein>
<dbReference type="Proteomes" id="UP000023152">
    <property type="component" value="Unassembled WGS sequence"/>
</dbReference>
<evidence type="ECO:0000256" key="1">
    <source>
        <dbReference type="SAM" id="Phobius"/>
    </source>
</evidence>
<evidence type="ECO:0000313" key="2">
    <source>
        <dbReference type="EMBL" id="ETO26712.1"/>
    </source>
</evidence>
<dbReference type="EMBL" id="ASPP01007688">
    <property type="protein sequence ID" value="ETO26712.1"/>
    <property type="molecule type" value="Genomic_DNA"/>
</dbReference>